<name>F4PRU5_CACFS</name>
<protein>
    <recommendedName>
        <fullName evidence="5">Peptide-methionine (R)-S-oxide reductase</fullName>
        <ecNumber evidence="5">1.8.4.12</ecNumber>
    </recommendedName>
</protein>
<dbReference type="AlphaFoldDB" id="F4PRU5"/>
<keyword evidence="4 5" id="KW-0560">Oxidoreductase</keyword>
<comment type="cofactor">
    <cofactor evidence="5">
        <name>Zn(2+)</name>
        <dbReference type="ChEBI" id="CHEBI:29105"/>
    </cofactor>
    <text evidence="5">Binds 1 zinc ion per subunit.</text>
</comment>
<evidence type="ECO:0000256" key="1">
    <source>
        <dbReference type="ARBA" id="ARBA00007174"/>
    </source>
</evidence>
<dbReference type="InterPro" id="IPR011057">
    <property type="entry name" value="Mss4-like_sf"/>
</dbReference>
<feature type="domain" description="MsrB" evidence="6">
    <location>
        <begin position="59"/>
        <end position="182"/>
    </location>
</feature>
<dbReference type="GO" id="GO:0030091">
    <property type="term" value="P:protein repair"/>
    <property type="evidence" value="ECO:0007669"/>
    <property type="project" value="InterPro"/>
</dbReference>
<dbReference type="GO" id="GO:0006979">
    <property type="term" value="P:response to oxidative stress"/>
    <property type="evidence" value="ECO:0007669"/>
    <property type="project" value="InterPro"/>
</dbReference>
<dbReference type="EC" id="1.8.4.12" evidence="5"/>
<proteinExistence type="inferred from homology"/>
<dbReference type="Proteomes" id="UP000007797">
    <property type="component" value="Unassembled WGS sequence"/>
</dbReference>
<dbReference type="GeneID" id="14873534"/>
<dbReference type="FunFam" id="2.170.150.20:FF:000009">
    <property type="entry name" value="Peptide-methionine (R)-S-oxide reductase"/>
    <property type="match status" value="1"/>
</dbReference>
<keyword evidence="8" id="KW-1185">Reference proteome</keyword>
<accession>F4PRU5</accession>
<dbReference type="InterPro" id="IPR028427">
    <property type="entry name" value="Met_Sox_Rdtase_MsrB"/>
</dbReference>
<dbReference type="EMBL" id="GL883010">
    <property type="protein sequence ID" value="EGG21381.1"/>
    <property type="molecule type" value="Genomic_DNA"/>
</dbReference>
<dbReference type="OMA" id="DEQWRAE"/>
<keyword evidence="3 5" id="KW-0862">Zinc</keyword>
<comment type="similarity">
    <text evidence="1 5">Belongs to the MsrB Met sulfoxide reductase family.</text>
</comment>
<evidence type="ECO:0000256" key="5">
    <source>
        <dbReference type="RuleBase" id="RU365044"/>
    </source>
</evidence>
<sequence>MKFLNVYKSNTSQTSLFSVEQFKYNNNNKVLLSQQTYSYYSTTSNNNNNNNNTTMNLSDSEWKVKLTPEQFKVLREKGTERAFTGEYDKKFDDGVYGCAGCGAPLYSSKSKFNSGCGWPAFFEALPGALTIFEDKSHGMVRTEIVCKNCGGHLGHVFKGEGFKNPIDERHCVNSISLKFTPKK</sequence>
<dbReference type="PROSITE" id="PS51790">
    <property type="entry name" value="MSRB"/>
    <property type="match status" value="1"/>
</dbReference>
<evidence type="ECO:0000313" key="7">
    <source>
        <dbReference type="EMBL" id="EGG21381.1"/>
    </source>
</evidence>
<dbReference type="SUPFAM" id="SSF51316">
    <property type="entry name" value="Mss4-like"/>
    <property type="match status" value="1"/>
</dbReference>
<evidence type="ECO:0000313" key="8">
    <source>
        <dbReference type="Proteomes" id="UP000007797"/>
    </source>
</evidence>
<dbReference type="InterPro" id="IPR002579">
    <property type="entry name" value="Met_Sox_Rdtase_MsrB_dom"/>
</dbReference>
<evidence type="ECO:0000256" key="4">
    <source>
        <dbReference type="ARBA" id="ARBA00023002"/>
    </source>
</evidence>
<organism evidence="7 8">
    <name type="scientific">Cavenderia fasciculata</name>
    <name type="common">Slime mold</name>
    <name type="synonym">Dictyostelium fasciculatum</name>
    <dbReference type="NCBI Taxonomy" id="261658"/>
    <lineage>
        <taxon>Eukaryota</taxon>
        <taxon>Amoebozoa</taxon>
        <taxon>Evosea</taxon>
        <taxon>Eumycetozoa</taxon>
        <taxon>Dictyostelia</taxon>
        <taxon>Acytosteliales</taxon>
        <taxon>Cavenderiaceae</taxon>
        <taxon>Cavenderia</taxon>
    </lineage>
</organism>
<dbReference type="PANTHER" id="PTHR46081">
    <property type="entry name" value="PEPTIDE METHIONINE SULFOXIDE REDUCTASE 2"/>
    <property type="match status" value="1"/>
</dbReference>
<dbReference type="GO" id="GO:0033743">
    <property type="term" value="F:peptide-methionine (R)-S-oxide reductase activity"/>
    <property type="evidence" value="ECO:0007669"/>
    <property type="project" value="UniProtKB-EC"/>
</dbReference>
<dbReference type="Pfam" id="PF01641">
    <property type="entry name" value="SelR"/>
    <property type="match status" value="1"/>
</dbReference>
<dbReference type="OrthoDB" id="44061at2759"/>
<dbReference type="NCBIfam" id="TIGR00357">
    <property type="entry name" value="peptide-methionine (R)-S-oxide reductase MsrB"/>
    <property type="match status" value="1"/>
</dbReference>
<keyword evidence="2 5" id="KW-0479">Metal-binding</keyword>
<dbReference type="STRING" id="1054147.F4PRU5"/>
<reference evidence="8" key="1">
    <citation type="journal article" date="2011" name="Genome Res.">
        <title>Phylogeny-wide analysis of social amoeba genomes highlights ancient origins for complex intercellular communication.</title>
        <authorList>
            <person name="Heidel A.J."/>
            <person name="Lawal H.M."/>
            <person name="Felder M."/>
            <person name="Schilde C."/>
            <person name="Helps N.R."/>
            <person name="Tunggal B."/>
            <person name="Rivero F."/>
            <person name="John U."/>
            <person name="Schleicher M."/>
            <person name="Eichinger L."/>
            <person name="Platzer M."/>
            <person name="Noegel A.A."/>
            <person name="Schaap P."/>
            <person name="Gloeckner G."/>
        </authorList>
    </citation>
    <scope>NUCLEOTIDE SEQUENCE [LARGE SCALE GENOMIC DNA]</scope>
    <source>
        <strain evidence="8">SH3</strain>
    </source>
</reference>
<evidence type="ECO:0000256" key="2">
    <source>
        <dbReference type="ARBA" id="ARBA00022723"/>
    </source>
</evidence>
<evidence type="ECO:0000256" key="3">
    <source>
        <dbReference type="ARBA" id="ARBA00022833"/>
    </source>
</evidence>
<dbReference type="RefSeq" id="XP_004359231.1">
    <property type="nucleotide sequence ID" value="XM_004359174.1"/>
</dbReference>
<comment type="catalytic activity">
    <reaction evidence="5">
        <text>L-methionyl-[protein] + [thioredoxin]-disulfide + H2O = L-methionyl-(R)-S-oxide-[protein] + [thioredoxin]-dithiol</text>
        <dbReference type="Rhea" id="RHEA:24164"/>
        <dbReference type="Rhea" id="RHEA-COMP:10698"/>
        <dbReference type="Rhea" id="RHEA-COMP:10700"/>
        <dbReference type="Rhea" id="RHEA-COMP:12313"/>
        <dbReference type="Rhea" id="RHEA-COMP:12314"/>
        <dbReference type="ChEBI" id="CHEBI:15377"/>
        <dbReference type="ChEBI" id="CHEBI:16044"/>
        <dbReference type="ChEBI" id="CHEBI:29950"/>
        <dbReference type="ChEBI" id="CHEBI:45764"/>
        <dbReference type="ChEBI" id="CHEBI:50058"/>
        <dbReference type="EC" id="1.8.4.12"/>
    </reaction>
</comment>
<evidence type="ECO:0000259" key="6">
    <source>
        <dbReference type="PROSITE" id="PS51790"/>
    </source>
</evidence>
<gene>
    <name evidence="7" type="ORF">DFA_01262</name>
</gene>
<dbReference type="KEGG" id="dfa:DFA_01262"/>
<dbReference type="Gene3D" id="2.170.150.20">
    <property type="entry name" value="Peptide methionine sulfoxide reductase"/>
    <property type="match status" value="1"/>
</dbReference>
<dbReference type="PANTHER" id="PTHR46081:SF8">
    <property type="entry name" value="PEPTIDE METHIONINE SULFOXIDE REDUCTASE 2"/>
    <property type="match status" value="1"/>
</dbReference>
<dbReference type="GO" id="GO:0046872">
    <property type="term" value="F:metal ion binding"/>
    <property type="evidence" value="ECO:0007669"/>
    <property type="project" value="UniProtKB-KW"/>
</dbReference>